<dbReference type="InterPro" id="IPR024072">
    <property type="entry name" value="DHFR-like_dom_sf"/>
</dbReference>
<comment type="caution">
    <text evidence="2">The sequence shown here is derived from an EMBL/GenBank/DDBJ whole genome shotgun (WGS) entry which is preliminary data.</text>
</comment>
<gene>
    <name evidence="2" type="ORF">I2I01_18555</name>
</gene>
<protein>
    <submittedName>
        <fullName evidence="2">Dihydrofolate reductase</fullName>
    </submittedName>
</protein>
<organism evidence="2 3">
    <name type="scientific">Hymenobacter properus</name>
    <dbReference type="NCBI Taxonomy" id="2791026"/>
    <lineage>
        <taxon>Bacteria</taxon>
        <taxon>Pseudomonadati</taxon>
        <taxon>Bacteroidota</taxon>
        <taxon>Cytophagia</taxon>
        <taxon>Cytophagales</taxon>
        <taxon>Hymenobacteraceae</taxon>
        <taxon>Hymenobacter</taxon>
    </lineage>
</organism>
<evidence type="ECO:0000313" key="2">
    <source>
        <dbReference type="EMBL" id="MBF9143653.1"/>
    </source>
</evidence>
<dbReference type="PANTHER" id="PTHR38011">
    <property type="entry name" value="DIHYDROFOLATE REDUCTASE FAMILY PROTEIN (AFU_ORTHOLOGUE AFUA_8G06820)"/>
    <property type="match status" value="1"/>
</dbReference>
<dbReference type="Pfam" id="PF01872">
    <property type="entry name" value="RibD_C"/>
    <property type="match status" value="1"/>
</dbReference>
<name>A0A931FL08_9BACT</name>
<dbReference type="EMBL" id="JADQDP010000004">
    <property type="protein sequence ID" value="MBF9143653.1"/>
    <property type="molecule type" value="Genomic_DNA"/>
</dbReference>
<dbReference type="InterPro" id="IPR002734">
    <property type="entry name" value="RibDG_C"/>
</dbReference>
<dbReference type="AlphaFoldDB" id="A0A931FL08"/>
<dbReference type="InterPro" id="IPR050765">
    <property type="entry name" value="Riboflavin_Biosynth_HTPR"/>
</dbReference>
<dbReference type="GO" id="GO:0008703">
    <property type="term" value="F:5-amino-6-(5-phosphoribosylamino)uracil reductase activity"/>
    <property type="evidence" value="ECO:0007669"/>
    <property type="project" value="InterPro"/>
</dbReference>
<dbReference type="SUPFAM" id="SSF53597">
    <property type="entry name" value="Dihydrofolate reductase-like"/>
    <property type="match status" value="1"/>
</dbReference>
<proteinExistence type="predicted"/>
<dbReference type="RefSeq" id="WP_196287998.1">
    <property type="nucleotide sequence ID" value="NZ_JADQDP010000004.1"/>
</dbReference>
<reference evidence="2 3" key="1">
    <citation type="submission" date="2020-11" db="EMBL/GenBank/DDBJ databases">
        <authorList>
            <person name="Kim M.K."/>
        </authorList>
    </citation>
    <scope>NUCLEOTIDE SEQUENCE [LARGE SCALE GENOMIC DNA]</scope>
    <source>
        <strain evidence="2 3">BT439</strain>
    </source>
</reference>
<evidence type="ECO:0000259" key="1">
    <source>
        <dbReference type="Pfam" id="PF01872"/>
    </source>
</evidence>
<feature type="domain" description="Bacterial bifunctional deaminase-reductase C-terminal" evidence="1">
    <location>
        <begin position="3"/>
        <end position="168"/>
    </location>
</feature>
<keyword evidence="3" id="KW-1185">Reference proteome</keyword>
<dbReference type="Proteomes" id="UP000645610">
    <property type="component" value="Unassembled WGS sequence"/>
</dbReference>
<accession>A0A931FL08</accession>
<dbReference type="Gene3D" id="3.40.430.10">
    <property type="entry name" value="Dihydrofolate Reductase, subunit A"/>
    <property type="match status" value="1"/>
</dbReference>
<sequence length="177" mass="19345">MSKVIAAEYLTLDGVMESPAWTAPYFNDELGEFQGELMASCDALLLGRLTYEAFAGAWPHMPDAPGAARMNSLPKYVASRTLQTAEWNAQIIEGNVGAAVARLKREPGQNLLIYGSAQLVEYLRQHSLIDEYRLMVFPVVLGSGKRLFAEAPTNFKLKSSHTTSTGVLVLTYQSATA</sequence>
<dbReference type="PANTHER" id="PTHR38011:SF11">
    <property type="entry name" value="2,5-DIAMINO-6-RIBOSYLAMINO-4(3H)-PYRIMIDINONE 5'-PHOSPHATE REDUCTASE"/>
    <property type="match status" value="1"/>
</dbReference>
<evidence type="ECO:0000313" key="3">
    <source>
        <dbReference type="Proteomes" id="UP000645610"/>
    </source>
</evidence>
<dbReference type="GO" id="GO:0009231">
    <property type="term" value="P:riboflavin biosynthetic process"/>
    <property type="evidence" value="ECO:0007669"/>
    <property type="project" value="InterPro"/>
</dbReference>